<dbReference type="OrthoDB" id="6118288at2759"/>
<feature type="domain" description="IPT/TIG" evidence="3">
    <location>
        <begin position="391"/>
        <end position="487"/>
    </location>
</feature>
<feature type="compositionally biased region" description="Basic and acidic residues" evidence="1">
    <location>
        <begin position="733"/>
        <end position="747"/>
    </location>
</feature>
<dbReference type="InterPro" id="IPR014756">
    <property type="entry name" value="Ig_E-set"/>
</dbReference>
<protein>
    <recommendedName>
        <fullName evidence="3">IPT/TIG domain-containing protein</fullName>
    </recommendedName>
</protein>
<dbReference type="InterPro" id="IPR031148">
    <property type="entry name" value="Plexin"/>
</dbReference>
<dbReference type="PANTHER" id="PTHR22625:SF70">
    <property type="entry name" value="PLEXIN A, ISOFORM A"/>
    <property type="match status" value="1"/>
</dbReference>
<feature type="domain" description="IPT/TIG" evidence="3">
    <location>
        <begin position="489"/>
        <end position="572"/>
    </location>
</feature>
<dbReference type="PANTHER" id="PTHR22625">
    <property type="entry name" value="PLEXIN"/>
    <property type="match status" value="1"/>
</dbReference>
<reference evidence="4" key="1">
    <citation type="submission" date="2021-03" db="EMBL/GenBank/DDBJ databases">
        <authorList>
            <person name="Bekaert M."/>
        </authorList>
    </citation>
    <scope>NUCLEOTIDE SEQUENCE</scope>
</reference>
<gene>
    <name evidence="4" type="ORF">MEDL_19460</name>
</gene>
<evidence type="ECO:0000256" key="1">
    <source>
        <dbReference type="SAM" id="MobiDB-lite"/>
    </source>
</evidence>
<dbReference type="GO" id="GO:0030334">
    <property type="term" value="P:regulation of cell migration"/>
    <property type="evidence" value="ECO:0007669"/>
    <property type="project" value="TreeGrafter"/>
</dbReference>
<dbReference type="InterPro" id="IPR013783">
    <property type="entry name" value="Ig-like_fold"/>
</dbReference>
<feature type="compositionally biased region" description="Polar residues" evidence="1">
    <location>
        <begin position="776"/>
        <end position="796"/>
    </location>
</feature>
<dbReference type="Pfam" id="PF01833">
    <property type="entry name" value="TIG"/>
    <property type="match status" value="3"/>
</dbReference>
<dbReference type="CDD" id="cd00603">
    <property type="entry name" value="IPT_PCSR"/>
    <property type="match status" value="2"/>
</dbReference>
<keyword evidence="2" id="KW-0472">Membrane</keyword>
<dbReference type="SMART" id="SM00429">
    <property type="entry name" value="IPT"/>
    <property type="match status" value="3"/>
</dbReference>
<dbReference type="SUPFAM" id="SSF49785">
    <property type="entry name" value="Galactose-binding domain-like"/>
    <property type="match status" value="1"/>
</dbReference>
<accession>A0A8S3R9Z6</accession>
<sequence>MKILQENKVTQRILANSHENKLDIIITDAIRMNGFKLYVTNTSTIPPNGYLCYEDGPGLPDITQTIPCNQLGKYLIYYDDMGSDEGKVVYFPIVELCYVAINGCQIRRTGPFCTKYNLAFDSSILLNSNGTELASLANDGNLTSCVATHGSEIWVQVDLKAVTIVTEIYITLTVNTTQKVNHTIYASNDSTIWENGAILYRNESLPTMIKVDVICRYIIYASTIQDHYSDLEVCEIGIVGCPPKNYGPLCSKMCPVYCNGPCDLVTGNCTFGCVKGWIGDQCELGPVCYKPDSVNFTTNCAPEVYQVYPTSGPVNGGTVLTISGNYLGNVNDSISIDIGGVRCINLKVQTPYTTLTCVLVKNNATQTTGISVTVNANSYSDLNSIYFTFKEPKISKFSPKKGILSGNTTVTIMGQDIGFEGQNRYNISFCDDEICIKCSEYQKTSSSQNDYIKCKTGISTKPRVMTRLKVVIDDLTVLTLNETFQYLPDPTFNISTEIPKALQSGGVTFTIRGNGFKNVGAITVEGVVKPCDVPEDTSIECETPPRLQNQSNNQTIEVHFDGVTIQVIIEYEDDPTFEKFHEVYLYDKQSSIEIKGRNILNVARREDYHINIGLDGICLITDISMYNITCLPPKSVPRTNKTDENTVPVVVNVIKIKMFIGDLQYKTEIITEDGNTFVMAVGILAAGVVVSISIGMSAVIVLRRKKTKADNEFKMEIKAKEEMIQQARREGLSERLENLRGEDRDPYTEPDESVYDEIHSDEENANDGYDELGQRSPKNPYNQLQQKGADNPSQDEINADEESQTNEHSDYLNVCDGYEKQISRKDPLYINQLQQELK</sequence>
<keyword evidence="2" id="KW-0812">Transmembrane</keyword>
<keyword evidence="5" id="KW-1185">Reference proteome</keyword>
<dbReference type="Gene3D" id="2.60.120.260">
    <property type="entry name" value="Galactose-binding domain-like"/>
    <property type="match status" value="1"/>
</dbReference>
<proteinExistence type="predicted"/>
<keyword evidence="2" id="KW-1133">Transmembrane helix</keyword>
<dbReference type="InterPro" id="IPR008979">
    <property type="entry name" value="Galactose-bd-like_sf"/>
</dbReference>
<dbReference type="SUPFAM" id="SSF81296">
    <property type="entry name" value="E set domains"/>
    <property type="match status" value="3"/>
</dbReference>
<comment type="caution">
    <text evidence="4">The sequence shown here is derived from an EMBL/GenBank/DDBJ whole genome shotgun (WGS) entry which is preliminary data.</text>
</comment>
<dbReference type="Proteomes" id="UP000683360">
    <property type="component" value="Unassembled WGS sequence"/>
</dbReference>
<evidence type="ECO:0000313" key="4">
    <source>
        <dbReference type="EMBL" id="CAG2205043.1"/>
    </source>
</evidence>
<feature type="domain" description="IPT/TIG" evidence="3">
    <location>
        <begin position="301"/>
        <end position="390"/>
    </location>
</feature>
<name>A0A8S3R9Z6_MYTED</name>
<dbReference type="AlphaFoldDB" id="A0A8S3R9Z6"/>
<dbReference type="EMBL" id="CAJPWZ010001010">
    <property type="protein sequence ID" value="CAG2205043.1"/>
    <property type="molecule type" value="Genomic_DNA"/>
</dbReference>
<organism evidence="4 5">
    <name type="scientific">Mytilus edulis</name>
    <name type="common">Blue mussel</name>
    <dbReference type="NCBI Taxonomy" id="6550"/>
    <lineage>
        <taxon>Eukaryota</taxon>
        <taxon>Metazoa</taxon>
        <taxon>Spiralia</taxon>
        <taxon>Lophotrochozoa</taxon>
        <taxon>Mollusca</taxon>
        <taxon>Bivalvia</taxon>
        <taxon>Autobranchia</taxon>
        <taxon>Pteriomorphia</taxon>
        <taxon>Mytilida</taxon>
        <taxon>Mytiloidea</taxon>
        <taxon>Mytilidae</taxon>
        <taxon>Mytilinae</taxon>
        <taxon>Mytilus</taxon>
    </lineage>
</organism>
<evidence type="ECO:0000259" key="3">
    <source>
        <dbReference type="SMART" id="SM00429"/>
    </source>
</evidence>
<feature type="transmembrane region" description="Helical" evidence="2">
    <location>
        <begin position="677"/>
        <end position="702"/>
    </location>
</feature>
<evidence type="ECO:0000313" key="5">
    <source>
        <dbReference type="Proteomes" id="UP000683360"/>
    </source>
</evidence>
<dbReference type="GO" id="GO:0017154">
    <property type="term" value="F:semaphorin receptor activity"/>
    <property type="evidence" value="ECO:0007669"/>
    <property type="project" value="InterPro"/>
</dbReference>
<dbReference type="Gene3D" id="2.60.40.10">
    <property type="entry name" value="Immunoglobulins"/>
    <property type="match status" value="3"/>
</dbReference>
<dbReference type="CDD" id="cd00102">
    <property type="entry name" value="IPT"/>
    <property type="match status" value="1"/>
</dbReference>
<dbReference type="GO" id="GO:0005886">
    <property type="term" value="C:plasma membrane"/>
    <property type="evidence" value="ECO:0007669"/>
    <property type="project" value="TreeGrafter"/>
</dbReference>
<evidence type="ECO:0000256" key="2">
    <source>
        <dbReference type="SAM" id="Phobius"/>
    </source>
</evidence>
<feature type="region of interest" description="Disordered" evidence="1">
    <location>
        <begin position="733"/>
        <end position="811"/>
    </location>
</feature>
<dbReference type="GO" id="GO:0002116">
    <property type="term" value="C:semaphorin receptor complex"/>
    <property type="evidence" value="ECO:0007669"/>
    <property type="project" value="TreeGrafter"/>
</dbReference>
<dbReference type="InterPro" id="IPR002909">
    <property type="entry name" value="IPT_dom"/>
</dbReference>